<proteinExistence type="predicted"/>
<dbReference type="Proteomes" id="UP000008229">
    <property type="component" value="Chromosome"/>
</dbReference>
<name>D3F697_CONWI</name>
<organism evidence="1 2">
    <name type="scientific">Conexibacter woesei (strain DSM 14684 / CCUG 47730 / CIP 108061 / JCM 11494 / NBRC 100937 / ID131577)</name>
    <dbReference type="NCBI Taxonomy" id="469383"/>
    <lineage>
        <taxon>Bacteria</taxon>
        <taxon>Bacillati</taxon>
        <taxon>Actinomycetota</taxon>
        <taxon>Thermoleophilia</taxon>
        <taxon>Solirubrobacterales</taxon>
        <taxon>Conexibacteraceae</taxon>
        <taxon>Conexibacter</taxon>
    </lineage>
</organism>
<accession>D3F697</accession>
<protein>
    <submittedName>
        <fullName evidence="1">Uncharacterized protein</fullName>
    </submittedName>
</protein>
<sequence length="263" mass="28754">MTVTQPGRAITHLAADRLGRVQPAGGDVVEVLRAKAAALEELATTVERLRGEGWQTEGEIGLAFSLGVDRVGFERDVASFGELERVGRALPPGTVIHWHRHDRSWRSGGWIVGLPADQQLGETEDLPVVVQSTHSGRQTRCADQAQLVSAVLLHLREIAQQLEADPLQHSRAHEAREQIAAIEAGEAPQVFYRFEGSPEAEDALTSAHMVHVHPEALARWEGFQDGIAGEPLYEGDQRLEGLTGLAFRDGFRLGSERAHLVAR</sequence>
<dbReference type="STRING" id="469383.Cwoe_0334"/>
<gene>
    <name evidence="1" type="ordered locus">Cwoe_0334</name>
</gene>
<dbReference type="EMBL" id="CP001854">
    <property type="protein sequence ID" value="ADB48770.1"/>
    <property type="molecule type" value="Genomic_DNA"/>
</dbReference>
<keyword evidence="2" id="KW-1185">Reference proteome</keyword>
<dbReference type="AlphaFoldDB" id="D3F697"/>
<dbReference type="KEGG" id="cwo:Cwoe_0334"/>
<evidence type="ECO:0000313" key="2">
    <source>
        <dbReference type="Proteomes" id="UP000008229"/>
    </source>
</evidence>
<dbReference type="HOGENOM" id="CLU_1056516_0_0_11"/>
<reference evidence="1 2" key="1">
    <citation type="journal article" date="2010" name="Stand. Genomic Sci.">
        <title>Complete genome sequence of Conexibacter woesei type strain (ID131577).</title>
        <authorList>
            <person name="Pukall R."/>
            <person name="Lapidus A."/>
            <person name="Glavina Del Rio T."/>
            <person name="Copeland A."/>
            <person name="Tice H."/>
            <person name="Cheng J.-F."/>
            <person name="Lucas S."/>
            <person name="Chen F."/>
            <person name="Nolan M."/>
            <person name="Bruce D."/>
            <person name="Goodwin L."/>
            <person name="Pitluck S."/>
            <person name="Mavromatis K."/>
            <person name="Ivanova N."/>
            <person name="Ovchinnikova G."/>
            <person name="Pati A."/>
            <person name="Chen A."/>
            <person name="Palaniappan K."/>
            <person name="Land M."/>
            <person name="Hauser L."/>
            <person name="Chang Y.-J."/>
            <person name="Jeffries C.D."/>
            <person name="Chain P."/>
            <person name="Meincke L."/>
            <person name="Sims D."/>
            <person name="Brettin T."/>
            <person name="Detter J.C."/>
            <person name="Rohde M."/>
            <person name="Goeker M."/>
            <person name="Bristow J."/>
            <person name="Eisen J.A."/>
            <person name="Markowitz V."/>
            <person name="Kyrpides N.C."/>
            <person name="Klenk H.-P."/>
            <person name="Hugenholtz P."/>
        </authorList>
    </citation>
    <scope>NUCLEOTIDE SEQUENCE [LARGE SCALE GENOMIC DNA]</scope>
    <source>
        <strain evidence="2">DSM 14684 / CIP 108061 / JCM 11494 / NBRC 100937 / ID131577</strain>
    </source>
</reference>
<reference evidence="2" key="2">
    <citation type="submission" date="2010-01" db="EMBL/GenBank/DDBJ databases">
        <title>The complete genome of Conexibacter woesei DSM 14684.</title>
        <authorList>
            <consortium name="US DOE Joint Genome Institute (JGI-PGF)"/>
            <person name="Lucas S."/>
            <person name="Copeland A."/>
            <person name="Lapidus A."/>
            <person name="Glavina del Rio T."/>
            <person name="Dalin E."/>
            <person name="Tice H."/>
            <person name="Bruce D."/>
            <person name="Goodwin L."/>
            <person name="Pitluck S."/>
            <person name="Kyrpides N."/>
            <person name="Mavromatis K."/>
            <person name="Ivanova N."/>
            <person name="Mikhailova N."/>
            <person name="Chertkov O."/>
            <person name="Brettin T."/>
            <person name="Detter J.C."/>
            <person name="Han C."/>
            <person name="Larimer F."/>
            <person name="Land M."/>
            <person name="Hauser L."/>
            <person name="Markowitz V."/>
            <person name="Cheng J.-F."/>
            <person name="Hugenholtz P."/>
            <person name="Woyke T."/>
            <person name="Wu D."/>
            <person name="Pukall R."/>
            <person name="Steenblock K."/>
            <person name="Schneider S."/>
            <person name="Klenk H.-P."/>
            <person name="Eisen J.A."/>
        </authorList>
    </citation>
    <scope>NUCLEOTIDE SEQUENCE [LARGE SCALE GENOMIC DNA]</scope>
    <source>
        <strain evidence="2">DSM 14684 / CIP 108061 / JCM 11494 / NBRC 100937 / ID131577</strain>
    </source>
</reference>
<evidence type="ECO:0000313" key="1">
    <source>
        <dbReference type="EMBL" id="ADB48770.1"/>
    </source>
</evidence>